<accession>A0A4S4K650</accession>
<evidence type="ECO:0000313" key="1">
    <source>
        <dbReference type="EMBL" id="THG93266.1"/>
    </source>
</evidence>
<keyword evidence="2" id="KW-1185">Reference proteome</keyword>
<organism evidence="1 2">
    <name type="scientific">Hermanssonia centrifuga</name>
    <dbReference type="NCBI Taxonomy" id="98765"/>
    <lineage>
        <taxon>Eukaryota</taxon>
        <taxon>Fungi</taxon>
        <taxon>Dikarya</taxon>
        <taxon>Basidiomycota</taxon>
        <taxon>Agaricomycotina</taxon>
        <taxon>Agaricomycetes</taxon>
        <taxon>Polyporales</taxon>
        <taxon>Meruliaceae</taxon>
        <taxon>Hermanssonia</taxon>
    </lineage>
</organism>
<dbReference type="Proteomes" id="UP000309038">
    <property type="component" value="Unassembled WGS sequence"/>
</dbReference>
<proteinExistence type="predicted"/>
<protein>
    <submittedName>
        <fullName evidence="1">Uncharacterized protein</fullName>
    </submittedName>
</protein>
<gene>
    <name evidence="1" type="ORF">EW026_g7929</name>
</gene>
<dbReference type="AlphaFoldDB" id="A0A4S4K650"/>
<reference evidence="1 2" key="1">
    <citation type="submission" date="2019-02" db="EMBL/GenBank/DDBJ databases">
        <title>Genome sequencing of the rare red list fungi Phlebia centrifuga.</title>
        <authorList>
            <person name="Buettner E."/>
            <person name="Kellner H."/>
        </authorList>
    </citation>
    <scope>NUCLEOTIDE SEQUENCE [LARGE SCALE GENOMIC DNA]</scope>
    <source>
        <strain evidence="1 2">DSM 108282</strain>
    </source>
</reference>
<sequence length="95" mass="10615">MTPTKVEEVAPPDCILQGSTRINIRAENFLRAKLSDSRYGNDEDVKTMLESFEKPAKPTFTEDVNDKSFIKFGSVRDKDPKNVGIKSGQLTIDGH</sequence>
<comment type="caution">
    <text evidence="1">The sequence shown here is derived from an EMBL/GenBank/DDBJ whole genome shotgun (WGS) entry which is preliminary data.</text>
</comment>
<name>A0A4S4K650_9APHY</name>
<dbReference type="EMBL" id="SGPJ01000715">
    <property type="protein sequence ID" value="THG93266.1"/>
    <property type="molecule type" value="Genomic_DNA"/>
</dbReference>
<evidence type="ECO:0000313" key="2">
    <source>
        <dbReference type="Proteomes" id="UP000309038"/>
    </source>
</evidence>